<evidence type="ECO:0000259" key="7">
    <source>
        <dbReference type="PROSITE" id="PS51999"/>
    </source>
</evidence>
<feature type="domain" description="GRF-type" evidence="7">
    <location>
        <begin position="37"/>
        <end position="83"/>
    </location>
</feature>
<keyword evidence="2 4" id="KW-0863">Zinc-finger</keyword>
<dbReference type="EMBL" id="OZ075121">
    <property type="protein sequence ID" value="CAL4897671.1"/>
    <property type="molecule type" value="Genomic_DNA"/>
</dbReference>
<evidence type="ECO:0000256" key="5">
    <source>
        <dbReference type="SAM" id="MobiDB-lite"/>
    </source>
</evidence>
<keyword evidence="3" id="KW-0862">Zinc</keyword>
<gene>
    <name evidence="8" type="ORF">URODEC1_LOCUS7376</name>
</gene>
<dbReference type="GO" id="GO:0008270">
    <property type="term" value="F:zinc ion binding"/>
    <property type="evidence" value="ECO:0007669"/>
    <property type="project" value="UniProtKB-KW"/>
</dbReference>
<keyword evidence="6" id="KW-1133">Transmembrane helix</keyword>
<dbReference type="PANTHER" id="PTHR33680:SF7">
    <property type="entry name" value="OS02G0474200 PROTEIN"/>
    <property type="match status" value="1"/>
</dbReference>
<dbReference type="AlphaFoldDB" id="A0ABC8VW63"/>
<evidence type="ECO:0000313" key="8">
    <source>
        <dbReference type="EMBL" id="CAL4897671.1"/>
    </source>
</evidence>
<dbReference type="InterPro" id="IPR010666">
    <property type="entry name" value="Znf_GRF"/>
</dbReference>
<evidence type="ECO:0000256" key="3">
    <source>
        <dbReference type="ARBA" id="ARBA00022833"/>
    </source>
</evidence>
<keyword evidence="1" id="KW-0479">Metal-binding</keyword>
<keyword evidence="9" id="KW-1185">Reference proteome</keyword>
<evidence type="ECO:0000256" key="6">
    <source>
        <dbReference type="SAM" id="Phobius"/>
    </source>
</evidence>
<evidence type="ECO:0000313" key="9">
    <source>
        <dbReference type="Proteomes" id="UP001497457"/>
    </source>
</evidence>
<proteinExistence type="predicted"/>
<accession>A0ABC8VW63</accession>
<evidence type="ECO:0000256" key="4">
    <source>
        <dbReference type="PROSITE-ProRule" id="PRU01343"/>
    </source>
</evidence>
<feature type="transmembrane region" description="Helical" evidence="6">
    <location>
        <begin position="130"/>
        <end position="154"/>
    </location>
</feature>
<feature type="region of interest" description="Disordered" evidence="5">
    <location>
        <begin position="1"/>
        <end position="30"/>
    </location>
</feature>
<dbReference type="Proteomes" id="UP001497457">
    <property type="component" value="Chromosome 11b"/>
</dbReference>
<keyword evidence="6" id="KW-0472">Membrane</keyword>
<evidence type="ECO:0000256" key="1">
    <source>
        <dbReference type="ARBA" id="ARBA00022723"/>
    </source>
</evidence>
<protein>
    <recommendedName>
        <fullName evidence="7">GRF-type domain-containing protein</fullName>
    </recommendedName>
</protein>
<dbReference type="PROSITE" id="PS51999">
    <property type="entry name" value="ZF_GRF"/>
    <property type="match status" value="1"/>
</dbReference>
<name>A0ABC8VW63_9POAL</name>
<dbReference type="PANTHER" id="PTHR33680">
    <property type="entry name" value="OS07G0190500 PROTEIN"/>
    <property type="match status" value="1"/>
</dbReference>
<organism evidence="8 9">
    <name type="scientific">Urochloa decumbens</name>
    <dbReference type="NCBI Taxonomy" id="240449"/>
    <lineage>
        <taxon>Eukaryota</taxon>
        <taxon>Viridiplantae</taxon>
        <taxon>Streptophyta</taxon>
        <taxon>Embryophyta</taxon>
        <taxon>Tracheophyta</taxon>
        <taxon>Spermatophyta</taxon>
        <taxon>Magnoliopsida</taxon>
        <taxon>Liliopsida</taxon>
        <taxon>Poales</taxon>
        <taxon>Poaceae</taxon>
        <taxon>PACMAD clade</taxon>
        <taxon>Panicoideae</taxon>
        <taxon>Panicodae</taxon>
        <taxon>Paniceae</taxon>
        <taxon>Melinidinae</taxon>
        <taxon>Urochloa</taxon>
    </lineage>
</organism>
<keyword evidence="6" id="KW-0812">Transmembrane</keyword>
<reference evidence="9" key="1">
    <citation type="submission" date="2024-06" db="EMBL/GenBank/DDBJ databases">
        <authorList>
            <person name="Ryan C."/>
        </authorList>
    </citation>
    <scope>NUCLEOTIDE SEQUENCE [LARGE SCALE GENOMIC DNA]</scope>
</reference>
<reference evidence="8 9" key="2">
    <citation type="submission" date="2024-10" db="EMBL/GenBank/DDBJ databases">
        <authorList>
            <person name="Ryan C."/>
        </authorList>
    </citation>
    <scope>NUCLEOTIDE SEQUENCE [LARGE SCALE GENOMIC DNA]</scope>
</reference>
<sequence length="155" mass="17757">MSRRREHSPSASSRSAARSRESTPGFGKETGLPLIQCTTCGQERIIELRAWTEKNYGRVFFKCPRYETGPRARCDFYFWQKDYLAKLVELGRIMVQQEAHEDWICEEHGDSRPIPVGRVTKSELEAKMDVLVRIVVGLVCVVCVVVVVGIMYLMK</sequence>
<evidence type="ECO:0000256" key="2">
    <source>
        <dbReference type="ARBA" id="ARBA00022771"/>
    </source>
</evidence>